<dbReference type="PANTHER" id="PTHR31384">
    <property type="entry name" value="AUXIN RESPONSE FACTOR 4-RELATED"/>
    <property type="match status" value="1"/>
</dbReference>
<dbReference type="OrthoDB" id="694078at2759"/>
<dbReference type="RefSeq" id="XP_038988083.1">
    <property type="nucleotide sequence ID" value="XM_039132155.1"/>
</dbReference>
<sequence length="130" mass="14026">MGIDLNMIEEEEEEEAEHPTSLQPPQTHHHHRRQPPHPPPPIAASGGVVGGSSSSGASPLVCLELWHACAGPLISLPRKGRVVVYLLQGHLEQLGDGGGVGLLHYDVPPHVFCRILDVKLRVGFLNVIHS</sequence>
<dbReference type="GO" id="GO:0006355">
    <property type="term" value="P:regulation of DNA-templated transcription"/>
    <property type="evidence" value="ECO:0007669"/>
    <property type="project" value="InterPro"/>
</dbReference>
<keyword evidence="2" id="KW-1185">Reference proteome</keyword>
<gene>
    <name evidence="3" type="primary">LOC120112573</name>
</gene>
<feature type="region of interest" description="Disordered" evidence="1">
    <location>
        <begin position="1"/>
        <end position="56"/>
    </location>
</feature>
<name>A0A8B9AW93_PHODC</name>
<organism evidence="2 3">
    <name type="scientific">Phoenix dactylifera</name>
    <name type="common">Date palm</name>
    <dbReference type="NCBI Taxonomy" id="42345"/>
    <lineage>
        <taxon>Eukaryota</taxon>
        <taxon>Viridiplantae</taxon>
        <taxon>Streptophyta</taxon>
        <taxon>Embryophyta</taxon>
        <taxon>Tracheophyta</taxon>
        <taxon>Spermatophyta</taxon>
        <taxon>Magnoliopsida</taxon>
        <taxon>Liliopsida</taxon>
        <taxon>Arecaceae</taxon>
        <taxon>Coryphoideae</taxon>
        <taxon>Phoeniceae</taxon>
        <taxon>Phoenix</taxon>
    </lineage>
</organism>
<dbReference type="PANTHER" id="PTHR31384:SF5">
    <property type="entry name" value="AUXIN RESPONSE FACTOR 3"/>
    <property type="match status" value="1"/>
</dbReference>
<dbReference type="GeneID" id="120112573"/>
<evidence type="ECO:0000313" key="2">
    <source>
        <dbReference type="Proteomes" id="UP000228380"/>
    </source>
</evidence>
<reference evidence="2" key="1">
    <citation type="journal article" date="2019" name="Nat. Commun.">
        <title>Genome-wide association mapping of date palm fruit traits.</title>
        <authorList>
            <person name="Hazzouri K.M."/>
            <person name="Gros-Balthazard M."/>
            <person name="Flowers J.M."/>
            <person name="Copetti D."/>
            <person name="Lemansour A."/>
            <person name="Lebrun M."/>
            <person name="Masmoudi K."/>
            <person name="Ferrand S."/>
            <person name="Dhar M.I."/>
            <person name="Fresquez Z.A."/>
            <person name="Rosas U."/>
            <person name="Zhang J."/>
            <person name="Talag J."/>
            <person name="Lee S."/>
            <person name="Kudrna D."/>
            <person name="Powell R.F."/>
            <person name="Leitch I.J."/>
            <person name="Krueger R.R."/>
            <person name="Wing R.A."/>
            <person name="Amiri K.M.A."/>
            <person name="Purugganan M.D."/>
        </authorList>
    </citation>
    <scope>NUCLEOTIDE SEQUENCE [LARGE SCALE GENOMIC DNA]</scope>
    <source>
        <strain evidence="2">cv. Khalas</strain>
    </source>
</reference>
<dbReference type="Proteomes" id="UP000228380">
    <property type="component" value="Chromosome 11"/>
</dbReference>
<protein>
    <submittedName>
        <fullName evidence="3">Auxin response factor 3-like</fullName>
    </submittedName>
</protein>
<evidence type="ECO:0000256" key="1">
    <source>
        <dbReference type="SAM" id="MobiDB-lite"/>
    </source>
</evidence>
<evidence type="ECO:0000313" key="3">
    <source>
        <dbReference type="RefSeq" id="XP_038988083.1"/>
    </source>
</evidence>
<proteinExistence type="predicted"/>
<dbReference type="AlphaFoldDB" id="A0A8B9AW93"/>
<accession>A0A8B9AW93</accession>
<dbReference type="KEGG" id="pda:120112573"/>
<feature type="compositionally biased region" description="Low complexity" evidence="1">
    <location>
        <begin position="43"/>
        <end position="56"/>
    </location>
</feature>
<dbReference type="InterPro" id="IPR044835">
    <property type="entry name" value="ARF_plant"/>
</dbReference>
<dbReference type="GO" id="GO:0009725">
    <property type="term" value="P:response to hormone"/>
    <property type="evidence" value="ECO:0007669"/>
    <property type="project" value="InterPro"/>
</dbReference>
<feature type="compositionally biased region" description="Acidic residues" evidence="1">
    <location>
        <begin position="7"/>
        <end position="16"/>
    </location>
</feature>
<dbReference type="GO" id="GO:0003677">
    <property type="term" value="F:DNA binding"/>
    <property type="evidence" value="ECO:0007669"/>
    <property type="project" value="InterPro"/>
</dbReference>
<reference evidence="3" key="2">
    <citation type="submission" date="2025-08" db="UniProtKB">
        <authorList>
            <consortium name="RefSeq"/>
        </authorList>
    </citation>
    <scope>IDENTIFICATION</scope>
    <source>
        <tissue evidence="3">Young leaves</tissue>
    </source>
</reference>